<keyword evidence="1" id="KW-0812">Transmembrane</keyword>
<keyword evidence="1" id="KW-1133">Transmembrane helix</keyword>
<dbReference type="KEGG" id="plig:NAG76_18645"/>
<protein>
    <submittedName>
        <fullName evidence="2">Uncharacterized protein</fullName>
    </submittedName>
</protein>
<organism evidence="2 3">
    <name type="scientific">Candidatus Pristimantibacillus lignocellulolyticus</name>
    <dbReference type="NCBI Taxonomy" id="2994561"/>
    <lineage>
        <taxon>Bacteria</taxon>
        <taxon>Bacillati</taxon>
        <taxon>Bacillota</taxon>
        <taxon>Bacilli</taxon>
        <taxon>Bacillales</taxon>
        <taxon>Paenibacillaceae</taxon>
        <taxon>Candidatus Pristimantibacillus</taxon>
    </lineage>
</organism>
<dbReference type="AlphaFoldDB" id="A0A9J6ZCJ1"/>
<evidence type="ECO:0000313" key="3">
    <source>
        <dbReference type="Proteomes" id="UP001056756"/>
    </source>
</evidence>
<gene>
    <name evidence="2" type="ORF">NAG76_18645</name>
</gene>
<proteinExistence type="predicted"/>
<evidence type="ECO:0000256" key="1">
    <source>
        <dbReference type="SAM" id="Phobius"/>
    </source>
</evidence>
<feature type="transmembrane region" description="Helical" evidence="1">
    <location>
        <begin position="47"/>
        <end position="67"/>
    </location>
</feature>
<name>A0A9J6ZCJ1_9BACL</name>
<feature type="transmembrane region" description="Helical" evidence="1">
    <location>
        <begin position="7"/>
        <end position="27"/>
    </location>
</feature>
<reference evidence="2" key="1">
    <citation type="submission" date="2022-05" db="EMBL/GenBank/DDBJ databases">
        <title>Novel bacterial taxa in a minimal lignocellulolytic consortium and its capacity to transform plastics disclosed by genome-resolved metagenomics.</title>
        <authorList>
            <person name="Rodriguez C.A.D."/>
            <person name="Diaz-Garcia L."/>
            <person name="Herrera K."/>
            <person name="Tarazona N.A."/>
            <person name="Sproer C."/>
            <person name="Overmann J."/>
            <person name="Jimenez D.J."/>
        </authorList>
    </citation>
    <scope>NUCLEOTIDE SEQUENCE</scope>
    <source>
        <strain evidence="2">MAG5</strain>
    </source>
</reference>
<dbReference type="Proteomes" id="UP001056756">
    <property type="component" value="Chromosome"/>
</dbReference>
<keyword evidence="1" id="KW-0472">Membrane</keyword>
<evidence type="ECO:0000313" key="2">
    <source>
        <dbReference type="EMBL" id="URN93827.1"/>
    </source>
</evidence>
<accession>A0A9J6ZCJ1</accession>
<dbReference type="EMBL" id="CP097899">
    <property type="protein sequence ID" value="URN93827.1"/>
    <property type="molecule type" value="Genomic_DNA"/>
</dbReference>
<sequence length="92" mass="10481">MKNTIGIIFICISAFLYGIWYLSAAIYGSGMSSWSRDLFKSMLEYVGPGPLILSCISLITGLVILLYSNLKNRIKIESQLIKENWKNDENWL</sequence>